<reference evidence="2" key="1">
    <citation type="journal article" date="2011" name="BMC Genomics">
        <title>Complete genome sequence of the filamentous anoxygenic phototrophic bacterium Chloroflexus aurantiacus.</title>
        <authorList>
            <person name="Tang K.H."/>
            <person name="Barry K."/>
            <person name="Chertkov O."/>
            <person name="Dalin E."/>
            <person name="Han C.S."/>
            <person name="Hauser L.J."/>
            <person name="Honchak B.M."/>
            <person name="Karbach L.E."/>
            <person name="Land M.L."/>
            <person name="Lapidus A."/>
            <person name="Larimer F.W."/>
            <person name="Mikhailova N."/>
            <person name="Pitluck S."/>
            <person name="Pierson B.K."/>
            <person name="Blankenship R.E."/>
        </authorList>
    </citation>
    <scope>NUCLEOTIDE SEQUENCE [LARGE SCALE GENOMIC DNA]</scope>
    <source>
        <strain evidence="2">ATCC 29366 / DSM 635 / J-10-fl</strain>
    </source>
</reference>
<dbReference type="HOGENOM" id="CLU_2521569_0_0_0"/>
<name>A9WBD6_CHLAA</name>
<sequence length="84" mass="8979">MPLARLLPLGYAMRRMIRLWLIVCASVETEIVQAGGGDCAVFSGDSCVRTAPLPLALSLPFTPADGNCQPDMRNTTTDNVAITI</sequence>
<dbReference type="AlphaFoldDB" id="A9WBD6"/>
<dbReference type="EnsemblBacteria" id="ABY33343">
    <property type="protein sequence ID" value="ABY33343"/>
    <property type="gene ID" value="Caur_0089"/>
</dbReference>
<evidence type="ECO:0000313" key="1">
    <source>
        <dbReference type="EMBL" id="ABY33343.1"/>
    </source>
</evidence>
<dbReference type="InParanoid" id="A9WBD6"/>
<accession>A9WBD6</accession>
<dbReference type="STRING" id="324602.Caur_0089"/>
<dbReference type="Proteomes" id="UP000002008">
    <property type="component" value="Chromosome"/>
</dbReference>
<evidence type="ECO:0000313" key="2">
    <source>
        <dbReference type="Proteomes" id="UP000002008"/>
    </source>
</evidence>
<proteinExistence type="predicted"/>
<dbReference type="EMBL" id="CP000909">
    <property type="protein sequence ID" value="ABY33343.1"/>
    <property type="molecule type" value="Genomic_DNA"/>
</dbReference>
<protein>
    <submittedName>
        <fullName evidence="1">Uncharacterized protein</fullName>
    </submittedName>
</protein>
<keyword evidence="2" id="KW-1185">Reference proteome</keyword>
<gene>
    <name evidence="1" type="ordered locus">Caur_0089</name>
</gene>
<organism evidence="1 2">
    <name type="scientific">Chloroflexus aurantiacus (strain ATCC 29366 / DSM 635 / J-10-fl)</name>
    <dbReference type="NCBI Taxonomy" id="324602"/>
    <lineage>
        <taxon>Bacteria</taxon>
        <taxon>Bacillati</taxon>
        <taxon>Chloroflexota</taxon>
        <taxon>Chloroflexia</taxon>
        <taxon>Chloroflexales</taxon>
        <taxon>Chloroflexineae</taxon>
        <taxon>Chloroflexaceae</taxon>
        <taxon>Chloroflexus</taxon>
    </lineage>
</organism>
<dbReference type="KEGG" id="cau:Caur_0089"/>